<feature type="transmembrane region" description="Helical" evidence="1">
    <location>
        <begin position="41"/>
        <end position="62"/>
    </location>
</feature>
<reference evidence="3" key="1">
    <citation type="journal article" date="2019" name="Int. J. Syst. Evol. Microbiol.">
        <title>The Global Catalogue of Microorganisms (GCM) 10K type strain sequencing project: providing services to taxonomists for standard genome sequencing and annotation.</title>
        <authorList>
            <consortium name="The Broad Institute Genomics Platform"/>
            <consortium name="The Broad Institute Genome Sequencing Center for Infectious Disease"/>
            <person name="Wu L."/>
            <person name="Ma J."/>
        </authorList>
    </citation>
    <scope>NUCLEOTIDE SEQUENCE [LARGE SCALE GENOMIC DNA]</scope>
    <source>
        <strain evidence="3">JCM 16601</strain>
    </source>
</reference>
<proteinExistence type="predicted"/>
<dbReference type="PANTHER" id="PTHR37422:SF13">
    <property type="entry name" value="LIPOPOLYSACCHARIDE BIOSYNTHESIS PROTEIN PA4999-RELATED"/>
    <property type="match status" value="1"/>
</dbReference>
<name>A0ABP7R7L3_9SPHI</name>
<dbReference type="InterPro" id="IPR051533">
    <property type="entry name" value="WaaL-like"/>
</dbReference>
<keyword evidence="1" id="KW-0812">Transmembrane</keyword>
<gene>
    <name evidence="2" type="ORF">GCM10022210_54720</name>
</gene>
<feature type="transmembrane region" description="Helical" evidence="1">
    <location>
        <begin position="69"/>
        <end position="93"/>
    </location>
</feature>
<evidence type="ECO:0000256" key="1">
    <source>
        <dbReference type="SAM" id="Phobius"/>
    </source>
</evidence>
<accession>A0ABP7R7L3</accession>
<keyword evidence="1" id="KW-1133">Transmembrane helix</keyword>
<sequence length="386" mass="43619">MDQQITAIKMARLFLFLMVPVLLGLLVGFENDTYLIFKDFYYFTIPMLFITAGIVMACRLTIDQFLKTLIYAGVITSIMVTGISISYMGFGALTDPYSAHYAMGIVGTPGPPVALACLLLTRKFNIRLFSPLLFNALTAINVMGVYMFASRTYLIITFCFLLLLIADRIKRLWIPPVILLMVIAFTLIPFDALKVNSDGTFMGKIMGSFSEVSIGQYTNEQDINMQYRGYESFMALKGYTEGDTKNWIFGGLGKLIDLKTFVRLGEDTDFQFIPVLHNGWLYILVKTGIIGIMVYAAVFLSLIVVNWRKYADNTGPPIIRFFAALTVGCIICLLLTNYIVTAFFNVEMSVLMITLGYSYLNFNSLLFKQKEREEALQMKFEQPLII</sequence>
<evidence type="ECO:0000313" key="3">
    <source>
        <dbReference type="Proteomes" id="UP001500742"/>
    </source>
</evidence>
<keyword evidence="1" id="KW-0472">Membrane</keyword>
<keyword evidence="3" id="KW-1185">Reference proteome</keyword>
<organism evidence="2 3">
    <name type="scientific">Mucilaginibacter dorajii</name>
    <dbReference type="NCBI Taxonomy" id="692994"/>
    <lineage>
        <taxon>Bacteria</taxon>
        <taxon>Pseudomonadati</taxon>
        <taxon>Bacteroidota</taxon>
        <taxon>Sphingobacteriia</taxon>
        <taxon>Sphingobacteriales</taxon>
        <taxon>Sphingobacteriaceae</taxon>
        <taxon>Mucilaginibacter</taxon>
    </lineage>
</organism>
<feature type="transmembrane region" description="Helical" evidence="1">
    <location>
        <begin position="152"/>
        <end position="169"/>
    </location>
</feature>
<dbReference type="Proteomes" id="UP001500742">
    <property type="component" value="Unassembled WGS sequence"/>
</dbReference>
<feature type="transmembrane region" description="Helical" evidence="1">
    <location>
        <begin position="280"/>
        <end position="305"/>
    </location>
</feature>
<comment type="caution">
    <text evidence="2">The sequence shown here is derived from an EMBL/GenBank/DDBJ whole genome shotgun (WGS) entry which is preliminary data.</text>
</comment>
<feature type="transmembrane region" description="Helical" evidence="1">
    <location>
        <begin position="317"/>
        <end position="336"/>
    </location>
</feature>
<dbReference type="PANTHER" id="PTHR37422">
    <property type="entry name" value="TEICHURONIC ACID BIOSYNTHESIS PROTEIN TUAE"/>
    <property type="match status" value="1"/>
</dbReference>
<protein>
    <submittedName>
        <fullName evidence="2">Uncharacterized protein</fullName>
    </submittedName>
</protein>
<feature type="transmembrane region" description="Helical" evidence="1">
    <location>
        <begin position="176"/>
        <end position="193"/>
    </location>
</feature>
<feature type="transmembrane region" description="Helical" evidence="1">
    <location>
        <begin position="12"/>
        <end position="29"/>
    </location>
</feature>
<feature type="transmembrane region" description="Helical" evidence="1">
    <location>
        <begin position="342"/>
        <end position="362"/>
    </location>
</feature>
<evidence type="ECO:0000313" key="2">
    <source>
        <dbReference type="EMBL" id="GAA3993713.1"/>
    </source>
</evidence>
<dbReference type="EMBL" id="BAAAZC010000052">
    <property type="protein sequence ID" value="GAA3993713.1"/>
    <property type="molecule type" value="Genomic_DNA"/>
</dbReference>